<evidence type="ECO:0000313" key="1">
    <source>
        <dbReference type="EMBL" id="MBP0441498.1"/>
    </source>
</evidence>
<organism evidence="1 2">
    <name type="scientific">Tianweitania sediminis</name>
    <dbReference type="NCBI Taxonomy" id="1502156"/>
    <lineage>
        <taxon>Bacteria</taxon>
        <taxon>Pseudomonadati</taxon>
        <taxon>Pseudomonadota</taxon>
        <taxon>Alphaproteobacteria</taxon>
        <taxon>Hyphomicrobiales</taxon>
        <taxon>Phyllobacteriaceae</taxon>
        <taxon>Tianweitania</taxon>
    </lineage>
</organism>
<sequence length="51" mass="5522">MKQKHPVAEARFYSELPGGGVASTYLVGFAFGCNPFIGTILTGRYDLGDRL</sequence>
<proteinExistence type="predicted"/>
<protein>
    <submittedName>
        <fullName evidence="1">Uncharacterized protein</fullName>
    </submittedName>
</protein>
<gene>
    <name evidence="1" type="ORF">J5Y06_22900</name>
</gene>
<comment type="caution">
    <text evidence="1">The sequence shown here is derived from an EMBL/GenBank/DDBJ whole genome shotgun (WGS) entry which is preliminary data.</text>
</comment>
<dbReference type="AlphaFoldDB" id="A0A8J7UKS6"/>
<dbReference type="EMBL" id="JAGIYY010000018">
    <property type="protein sequence ID" value="MBP0441498.1"/>
    <property type="molecule type" value="Genomic_DNA"/>
</dbReference>
<dbReference type="PROSITE" id="PS51257">
    <property type="entry name" value="PROKAR_LIPOPROTEIN"/>
    <property type="match status" value="1"/>
</dbReference>
<accession>A0A8J7UKS6</accession>
<reference evidence="1" key="1">
    <citation type="submission" date="2021-03" db="EMBL/GenBank/DDBJ databases">
        <title>Genome sequencing and assembly of Tianweitania sediminis.</title>
        <authorList>
            <person name="Chhetri G."/>
        </authorList>
    </citation>
    <scope>NUCLEOTIDE SEQUENCE</scope>
    <source>
        <strain evidence="1">Z8</strain>
    </source>
</reference>
<dbReference type="Proteomes" id="UP000666240">
    <property type="component" value="Unassembled WGS sequence"/>
</dbReference>
<keyword evidence="2" id="KW-1185">Reference proteome</keyword>
<dbReference type="RefSeq" id="WP_209337527.1">
    <property type="nucleotide sequence ID" value="NZ_JAGIYY010000018.1"/>
</dbReference>
<evidence type="ECO:0000313" key="2">
    <source>
        <dbReference type="Proteomes" id="UP000666240"/>
    </source>
</evidence>
<name>A0A8J7UKS6_9HYPH</name>